<dbReference type="RefSeq" id="WP_379274547.1">
    <property type="nucleotide sequence ID" value="NZ_JBHUGT010000029.1"/>
</dbReference>
<organism evidence="2 3">
    <name type="scientific">Paenibacillus thailandensis</name>
    <dbReference type="NCBI Taxonomy" id="393250"/>
    <lineage>
        <taxon>Bacteria</taxon>
        <taxon>Bacillati</taxon>
        <taxon>Bacillota</taxon>
        <taxon>Bacilli</taxon>
        <taxon>Bacillales</taxon>
        <taxon>Paenibacillaceae</taxon>
        <taxon>Paenibacillus</taxon>
    </lineage>
</organism>
<reference evidence="3" key="1">
    <citation type="journal article" date="2019" name="Int. J. Syst. Evol. Microbiol.">
        <title>The Global Catalogue of Microorganisms (GCM) 10K type strain sequencing project: providing services to taxonomists for standard genome sequencing and annotation.</title>
        <authorList>
            <consortium name="The Broad Institute Genomics Platform"/>
            <consortium name="The Broad Institute Genome Sequencing Center for Infectious Disease"/>
            <person name="Wu L."/>
            <person name="Ma J."/>
        </authorList>
    </citation>
    <scope>NUCLEOTIDE SEQUENCE [LARGE SCALE GENOMIC DNA]</scope>
    <source>
        <strain evidence="3">TISTR 1827</strain>
    </source>
</reference>
<keyword evidence="3" id="KW-1185">Reference proteome</keyword>
<dbReference type="InterPro" id="IPR001387">
    <property type="entry name" value="Cro/C1-type_HTH"/>
</dbReference>
<dbReference type="Gene3D" id="1.10.260.40">
    <property type="entry name" value="lambda repressor-like DNA-binding domains"/>
    <property type="match status" value="1"/>
</dbReference>
<dbReference type="InterPro" id="IPR010982">
    <property type="entry name" value="Lambda_DNA-bd_dom_sf"/>
</dbReference>
<dbReference type="Proteomes" id="UP001597493">
    <property type="component" value="Unassembled WGS sequence"/>
</dbReference>
<accession>A0ABW5QYN7</accession>
<dbReference type="PROSITE" id="PS50943">
    <property type="entry name" value="HTH_CROC1"/>
    <property type="match status" value="1"/>
</dbReference>
<dbReference type="Pfam" id="PF01381">
    <property type="entry name" value="HTH_3"/>
    <property type="match status" value="1"/>
</dbReference>
<protein>
    <submittedName>
        <fullName evidence="2">Helix-turn-helix transcriptional regulator</fullName>
    </submittedName>
</protein>
<evidence type="ECO:0000313" key="2">
    <source>
        <dbReference type="EMBL" id="MFD2661546.1"/>
    </source>
</evidence>
<evidence type="ECO:0000313" key="3">
    <source>
        <dbReference type="Proteomes" id="UP001597493"/>
    </source>
</evidence>
<gene>
    <name evidence="2" type="ORF">ACFSW5_14930</name>
</gene>
<dbReference type="SMART" id="SM00530">
    <property type="entry name" value="HTH_XRE"/>
    <property type="match status" value="1"/>
</dbReference>
<sequence length="74" mass="8286">MSGDAVRAIRISKNMSQSEFAAALKVSRSLIEAVENERRAVSHNLRIRIAQTFDVTDEMLELIRRAKDSGKLAL</sequence>
<feature type="domain" description="HTH cro/C1-type" evidence="1">
    <location>
        <begin position="6"/>
        <end position="60"/>
    </location>
</feature>
<dbReference type="SUPFAM" id="SSF47413">
    <property type="entry name" value="lambda repressor-like DNA-binding domains"/>
    <property type="match status" value="1"/>
</dbReference>
<dbReference type="CDD" id="cd00093">
    <property type="entry name" value="HTH_XRE"/>
    <property type="match status" value="1"/>
</dbReference>
<name>A0ABW5QYN7_9BACL</name>
<proteinExistence type="predicted"/>
<evidence type="ECO:0000259" key="1">
    <source>
        <dbReference type="PROSITE" id="PS50943"/>
    </source>
</evidence>
<comment type="caution">
    <text evidence="2">The sequence shown here is derived from an EMBL/GenBank/DDBJ whole genome shotgun (WGS) entry which is preliminary data.</text>
</comment>
<dbReference type="EMBL" id="JBHUMY010000016">
    <property type="protein sequence ID" value="MFD2661546.1"/>
    <property type="molecule type" value="Genomic_DNA"/>
</dbReference>